<feature type="region of interest" description="Disordered" evidence="1">
    <location>
        <begin position="48"/>
        <end position="70"/>
    </location>
</feature>
<dbReference type="AlphaFoldDB" id="A0A2G9PUC2"/>
<dbReference type="EMBL" id="KV922696">
    <property type="protein sequence ID" value="PIO06891.1"/>
    <property type="molecule type" value="Genomic_DNA"/>
</dbReference>
<gene>
    <name evidence="2" type="ORF">AB205_0059980</name>
</gene>
<evidence type="ECO:0000256" key="1">
    <source>
        <dbReference type="SAM" id="MobiDB-lite"/>
    </source>
</evidence>
<reference evidence="3" key="1">
    <citation type="journal article" date="2017" name="Nat. Commun.">
        <title>The North American bullfrog draft genome provides insight into hormonal regulation of long noncoding RNA.</title>
        <authorList>
            <person name="Hammond S.A."/>
            <person name="Warren R.L."/>
            <person name="Vandervalk B.P."/>
            <person name="Kucuk E."/>
            <person name="Khan H."/>
            <person name="Gibb E.A."/>
            <person name="Pandoh P."/>
            <person name="Kirk H."/>
            <person name="Zhao Y."/>
            <person name="Jones M."/>
            <person name="Mungall A.J."/>
            <person name="Coope R."/>
            <person name="Pleasance S."/>
            <person name="Moore R.A."/>
            <person name="Holt R.A."/>
            <person name="Round J.M."/>
            <person name="Ohora S."/>
            <person name="Walle B.V."/>
            <person name="Veldhoen N."/>
            <person name="Helbing C.C."/>
            <person name="Birol I."/>
        </authorList>
    </citation>
    <scope>NUCLEOTIDE SEQUENCE [LARGE SCALE GENOMIC DNA]</scope>
</reference>
<dbReference type="OrthoDB" id="10250120at2759"/>
<protein>
    <submittedName>
        <fullName evidence="2">Uncharacterized protein</fullName>
    </submittedName>
</protein>
<organism evidence="2 3">
    <name type="scientific">Aquarana catesbeiana</name>
    <name type="common">American bullfrog</name>
    <name type="synonym">Rana catesbeiana</name>
    <dbReference type="NCBI Taxonomy" id="8400"/>
    <lineage>
        <taxon>Eukaryota</taxon>
        <taxon>Metazoa</taxon>
        <taxon>Chordata</taxon>
        <taxon>Craniata</taxon>
        <taxon>Vertebrata</taxon>
        <taxon>Euteleostomi</taxon>
        <taxon>Amphibia</taxon>
        <taxon>Batrachia</taxon>
        <taxon>Anura</taxon>
        <taxon>Neobatrachia</taxon>
        <taxon>Ranoidea</taxon>
        <taxon>Ranidae</taxon>
        <taxon>Aquarana</taxon>
    </lineage>
</organism>
<dbReference type="Proteomes" id="UP000228934">
    <property type="component" value="Unassembled WGS sequence"/>
</dbReference>
<keyword evidence="3" id="KW-1185">Reference proteome</keyword>
<sequence>MHPGCNADKRPADGARTARTMSHVECGLSMCTEAERDQHRTTLEGAIRGEPGVRPLSHIDDGPALPCRLG</sequence>
<name>A0A2G9PUC2_AQUCT</name>
<reference evidence="2" key="2">
    <citation type="submission" date="2017-08" db="EMBL/GenBank/DDBJ databases">
        <title>Assembly of the North American Bullfrog Genome.</title>
        <authorList>
            <person name="Warren R.L."/>
            <person name="Vandervalk B.P."/>
            <person name="Kucuk E."/>
            <person name="Birol I."/>
            <person name="Helbing C."/>
            <person name="Pandoh P."/>
            <person name="Behsaz B."/>
            <person name="Mohamadi H."/>
            <person name="Chu J."/>
            <person name="Jackman S."/>
            <person name="Hammond S.A."/>
            <person name="Veldhoen N."/>
            <person name="Kirk H."/>
            <person name="Zhao Y."/>
            <person name="Coope R."/>
            <person name="Pleasance S."/>
            <person name="Moore R."/>
            <person name="Holt R."/>
        </authorList>
    </citation>
    <scope>NUCLEOTIDE SEQUENCE</scope>
    <source>
        <strain evidence="2">Bruno</strain>
        <tissue evidence="2">Liver</tissue>
    </source>
</reference>
<evidence type="ECO:0000313" key="2">
    <source>
        <dbReference type="EMBL" id="PIO06890.1"/>
    </source>
</evidence>
<accession>A0A2G9PUC2</accession>
<proteinExistence type="predicted"/>
<evidence type="ECO:0000313" key="3">
    <source>
        <dbReference type="Proteomes" id="UP000228934"/>
    </source>
</evidence>
<dbReference type="EMBL" id="KV922696">
    <property type="protein sequence ID" value="PIO06890.1"/>
    <property type="molecule type" value="Genomic_DNA"/>
</dbReference>